<evidence type="ECO:0000256" key="4">
    <source>
        <dbReference type="SAM" id="MobiDB-lite"/>
    </source>
</evidence>
<feature type="region of interest" description="Disordered" evidence="4">
    <location>
        <begin position="1178"/>
        <end position="1203"/>
    </location>
</feature>
<dbReference type="PANTHER" id="PTHR38340:SF1">
    <property type="entry name" value="S-LAYER PROTEIN"/>
    <property type="match status" value="1"/>
</dbReference>
<evidence type="ECO:0000256" key="1">
    <source>
        <dbReference type="ARBA" id="ARBA00004613"/>
    </source>
</evidence>
<dbReference type="Pfam" id="PF00353">
    <property type="entry name" value="HemolysinCabind"/>
    <property type="match status" value="16"/>
</dbReference>
<dbReference type="GO" id="GO:0005576">
    <property type="term" value="C:extracellular region"/>
    <property type="evidence" value="ECO:0007669"/>
    <property type="project" value="UniProtKB-SubCell"/>
</dbReference>
<dbReference type="InterPro" id="IPR006644">
    <property type="entry name" value="Cadg"/>
</dbReference>
<evidence type="ECO:0000313" key="7">
    <source>
        <dbReference type="Proteomes" id="UP000306317"/>
    </source>
</evidence>
<accession>A0A4S3KCM5</accession>
<gene>
    <name evidence="6" type="ORF">B1991_14215</name>
</gene>
<comment type="caution">
    <text evidence="6">The sequence shown here is derived from an EMBL/GenBank/DDBJ whole genome shotgun (WGS) entry which is preliminary data.</text>
</comment>
<sequence>MEFSDGTRLTADNFRNGASSWVGTATDDVHVGTEANETMDGGDGNDVLSGAGGNDYLVGGAGDDTLNGNDGDDILRGVAGSDTLNGGAGNDQLYGSRTSNLQGGAGDDRYYVYSNGDTYYSGADTVVENSGEGIDTAYADVYSYTLTANVENLVAIYDSIVWVQHYSDGRQEDLPRRLVGNDLDNTISLAAPSGFESHRGHTYLLDGGAGADTLIGSAANEIYLVDDAGDKVVETDAGSYQSFDIVRASISYTLAEDSNIEVLELTGAGDISGWGNSGANTLDGSTSSGANVLYGGAGDDTYIVDANDSIVELAGEGNDTVLIKGPGVSGGATFTLANYQNVEGLRLDNSVQGGNLLGDEGDNQLAGNGYFNVLHGGEGNDTLFGGEISGYGSSGRDDLYGDAGNDTLHASSGGADLHGGVGDDQLYGSTGADNFRYAIGDGMDVVHSSAGASLDRVVFSEEITPDMVSFSRDGATLIVQVGSDPNDQIHVADYWATADGDVLSGGIDQFVFADGTVRKGGLDHLPYTNNPPVTLISNLSTIAVGDEPFVYTLPPDMFTDAADDTLVLSMAAGAPTWLSFDAATRTFTGTPPNGGQETVIDVIATDSWGQTASASLKLNVQNVIHGTAGDDALFGTTHGDDIHAGAGNDTLDGQGNRDRLFGGLGDDVYIIGDSAAVIVELAGEGQDTVNAKVNYVLGENVERLVLVADSQARSGTGNSNDNEIVGNDLDNVLDGGAGADLLTGGLGNDTYVVDQTDDQTIEAAGQGIDTVQATVSWQLGAEIEQLKLMGEDHIDGMGNTLDNVLTGNEGNNRLEGGAGADKLYGGAGNDYLVVESSDDQVFEDMDGGTDVVERRFETNLVLDENVEGLVLGTGIETGNGNELDNTITGNAGANTLGGWDGDDLLQGLDGDDSLFGGNGSDHLTGDAGNDYLDGGAGVDQLEGGVGNDVYVTDDSADVVTEDANAGTDQVQTTASYTLSANIENLFLMDGAGAIDGTGNALDNYLSGNGATNVLNGMGGSDTMVAGGGDDLLIGGTGDDKYVFDAASGSDVVDNTGGGNDGIFFTNGVDRDRLSFTRDGDDLLISVDAATTPSVRVTNHFLGGDAAIDYVQPDGGFMLTTAQINQIVAGGGQYDQVIEGTAAAEQLVGSAGKDLVKGLAGDDQLFGLAGDDTLQGGDGDDYLAGGDGSGTGSGADRLEGGAGNDTLNGEDGINALIGGLGDDSYVYAGGQDTIDNTDGGFDGVFFNDGITAAQLGFTRDGDDLLITVDGNASNTVRITDHFLGGDWAIDYVQPASGSMLDTAAINALVDGGDGGDPGTPGEPGNDDDYTTTVDGTAAGEQLLGTNGRDLIHGLGGNDTIFGFGGDDKFVGGDGDDYLSGGNGSFSGSGNDILIGGAGVDTLVGEDGEDLLLGGAGNDKYVWQAGSGSDVIDNTGGGTDWLFFNGVDRTRLSFHQSGDDLIILVDGDTTQQVRVQGHFLGGDLAISYVQPSDGYAIPAADFTSLLTPMPAGFAAQSATMSPVVDDRTMSLMTAHATSTVGRHALRPMLVEGHGRRLADRWGRSVGYVAIDELLDDVPIGGRAGLGHGVGAGRQVQQLIEAMSRFAPATGEASPWHDDAPWQEAALAASHDALRRFKPSYQVSMQ</sequence>
<dbReference type="SUPFAM" id="SSF49313">
    <property type="entry name" value="Cadherin-like"/>
    <property type="match status" value="1"/>
</dbReference>
<proteinExistence type="predicted"/>
<dbReference type="PROSITE" id="PS00330">
    <property type="entry name" value="HEMOLYSIN_CALCIUM"/>
    <property type="match status" value="5"/>
</dbReference>
<evidence type="ECO:0000259" key="5">
    <source>
        <dbReference type="SMART" id="SM00736"/>
    </source>
</evidence>
<dbReference type="SUPFAM" id="SSF51120">
    <property type="entry name" value="beta-Roll"/>
    <property type="match status" value="9"/>
</dbReference>
<dbReference type="Gene3D" id="2.60.40.10">
    <property type="entry name" value="Immunoglobulins"/>
    <property type="match status" value="1"/>
</dbReference>
<protein>
    <recommendedName>
        <fullName evidence="5">Dystroglycan-type cadherin-like domain-containing protein</fullName>
    </recommendedName>
</protein>
<keyword evidence="7" id="KW-1185">Reference proteome</keyword>
<keyword evidence="3" id="KW-0106">Calcium</keyword>
<dbReference type="Pfam" id="PF05345">
    <property type="entry name" value="He_PIG"/>
    <property type="match status" value="1"/>
</dbReference>
<organism evidence="6 7">
    <name type="scientific">Rhodanobacter lindaniclasticus</name>
    <dbReference type="NCBI Taxonomy" id="75310"/>
    <lineage>
        <taxon>Bacteria</taxon>
        <taxon>Pseudomonadati</taxon>
        <taxon>Pseudomonadota</taxon>
        <taxon>Gammaproteobacteria</taxon>
        <taxon>Lysobacterales</taxon>
        <taxon>Rhodanobacteraceae</taxon>
        <taxon>Rhodanobacter</taxon>
    </lineage>
</organism>
<feature type="region of interest" description="Disordered" evidence="4">
    <location>
        <begin position="1309"/>
        <end position="1331"/>
    </location>
</feature>
<dbReference type="GO" id="GO:0016020">
    <property type="term" value="C:membrane"/>
    <property type="evidence" value="ECO:0007669"/>
    <property type="project" value="InterPro"/>
</dbReference>
<dbReference type="GO" id="GO:0005509">
    <property type="term" value="F:calcium ion binding"/>
    <property type="evidence" value="ECO:0007669"/>
    <property type="project" value="InterPro"/>
</dbReference>
<dbReference type="Gene3D" id="2.150.10.10">
    <property type="entry name" value="Serralysin-like metalloprotease, C-terminal"/>
    <property type="match status" value="10"/>
</dbReference>
<reference evidence="6 7" key="1">
    <citation type="submission" date="2017-02" db="EMBL/GenBank/DDBJ databases">
        <title>Whole genome sequencing of Rhodanobacter lindaniclasticus DSM 17932.</title>
        <authorList>
            <person name="Kumar S."/>
            <person name="Patil P."/>
            <person name="Patil P.B."/>
        </authorList>
    </citation>
    <scope>NUCLEOTIDE SEQUENCE [LARGE SCALE GENOMIC DNA]</scope>
    <source>
        <strain evidence="6 7">DSM 17932</strain>
    </source>
</reference>
<evidence type="ECO:0000256" key="2">
    <source>
        <dbReference type="ARBA" id="ARBA00022525"/>
    </source>
</evidence>
<dbReference type="InterPro" id="IPR050557">
    <property type="entry name" value="RTX_toxin/Mannuronan_C5-epim"/>
</dbReference>
<dbReference type="InterPro" id="IPR015919">
    <property type="entry name" value="Cadherin-like_sf"/>
</dbReference>
<dbReference type="EMBL" id="MWIO01000044">
    <property type="protein sequence ID" value="THD06186.1"/>
    <property type="molecule type" value="Genomic_DNA"/>
</dbReference>
<dbReference type="InterPro" id="IPR001343">
    <property type="entry name" value="Hemolysn_Ca-bd"/>
</dbReference>
<comment type="subcellular location">
    <subcellularLocation>
        <location evidence="1">Secreted</location>
    </subcellularLocation>
</comment>
<name>A0A4S3KCM5_9GAMM</name>
<dbReference type="InterPro" id="IPR011049">
    <property type="entry name" value="Serralysin-like_metalloprot_C"/>
</dbReference>
<keyword evidence="2" id="KW-0964">Secreted</keyword>
<dbReference type="InterPro" id="IPR013783">
    <property type="entry name" value="Ig-like_fold"/>
</dbReference>
<feature type="domain" description="Dystroglycan-type cadherin-like" evidence="5">
    <location>
        <begin position="534"/>
        <end position="627"/>
    </location>
</feature>
<dbReference type="SMART" id="SM00736">
    <property type="entry name" value="CADG"/>
    <property type="match status" value="1"/>
</dbReference>
<dbReference type="PANTHER" id="PTHR38340">
    <property type="entry name" value="S-LAYER PROTEIN"/>
    <property type="match status" value="1"/>
</dbReference>
<evidence type="ECO:0000313" key="6">
    <source>
        <dbReference type="EMBL" id="THD06186.1"/>
    </source>
</evidence>
<dbReference type="PRINTS" id="PR00313">
    <property type="entry name" value="CABNDNGRPT"/>
</dbReference>
<dbReference type="InterPro" id="IPR018511">
    <property type="entry name" value="Hemolysin-typ_Ca-bd_CS"/>
</dbReference>
<dbReference type="Proteomes" id="UP000306317">
    <property type="component" value="Unassembled WGS sequence"/>
</dbReference>
<evidence type="ECO:0000256" key="3">
    <source>
        <dbReference type="ARBA" id="ARBA00022837"/>
    </source>
</evidence>